<feature type="compositionally biased region" description="Low complexity" evidence="1">
    <location>
        <begin position="380"/>
        <end position="389"/>
    </location>
</feature>
<feature type="compositionally biased region" description="Polar residues" evidence="1">
    <location>
        <begin position="609"/>
        <end position="618"/>
    </location>
</feature>
<evidence type="ECO:0000313" key="2">
    <source>
        <dbReference type="EMBL" id="CAD9005761.1"/>
    </source>
</evidence>
<feature type="compositionally biased region" description="Polar residues" evidence="1">
    <location>
        <begin position="639"/>
        <end position="648"/>
    </location>
</feature>
<feature type="compositionally biased region" description="Basic and acidic residues" evidence="1">
    <location>
        <begin position="722"/>
        <end position="733"/>
    </location>
</feature>
<feature type="compositionally biased region" description="Low complexity" evidence="1">
    <location>
        <begin position="734"/>
        <end position="743"/>
    </location>
</feature>
<dbReference type="Pfam" id="PF05742">
    <property type="entry name" value="TANGO2"/>
    <property type="match status" value="2"/>
</dbReference>
<feature type="compositionally biased region" description="Basic and acidic residues" evidence="1">
    <location>
        <begin position="356"/>
        <end position="379"/>
    </location>
</feature>
<feature type="compositionally biased region" description="Basic and acidic residues" evidence="1">
    <location>
        <begin position="391"/>
        <end position="412"/>
    </location>
</feature>
<feature type="region of interest" description="Disordered" evidence="1">
    <location>
        <begin position="96"/>
        <end position="192"/>
    </location>
</feature>
<sequence>MACILSFQPRNPHYKVLILFNRDEFTNRPTTLPHFWSDHPDIAETGVLASKDLTDSNCATWFGITKKGRFAMITAVRTRAFGDALKGGKAPEELARKRNVVSSVRSPLPNGRSSARTAVKGDSDGVWAPASPKANGSQDDKSGRQAKVGSDDGNPDTATLPDALSTRRTKSTKAGDEEEDKGGDPAWKRRAPNYGRHFESNLYVPRSLCLVHRDDTVDSNTPQPPEDSVAAATIAVSGSGTEHGPSTPPLCPWAANASAVVESGPAERAAVPEGASATAALEGAAVSVADESRDTADQAATEAAPTSSPRSPTGADDTSQVEERTIPPIKKKKRGMRTTFFEDIDSAREQMFRDWKAKREAKEKERQSQLEKEAAELEQLKTTSSSQSLLKKKDEELKKPDQDQQRKEQEKRLDELPRAIYELVSKYLCDPKGIPPNEYISGVAQIGRTTNFVSFKFNMIVGNLKEAYFFSSTSRERVVYSLSPGEYGLTASPLLNPEWPKMLGAKAELQKLLSRDVSPATYIDELFGILACQKRHDPDSLPSTGVGDELEVLLSPMFVADKAIPNFATRSCTVAIIDREKIYHYHREYVGEQRNRKTKGPEVGILPQSDGSPLSSVRTGRAVSKKWAGGSARRRHMTSFETSVTGVNTDEDSDEEERRYSDSDYDPDDLDIGSNEGLPIPSPLRPSKTVVHITSLVKTEPLDDEAEVPADPSTEVKEEDQTDTKAEEAKPDSKPSGTPVSTTTKKKKGKKAGKKTKK</sequence>
<accession>A0A7S1IA14</accession>
<name>A0A7S1IA14_9EUGL</name>
<feature type="region of interest" description="Disordered" evidence="1">
    <location>
        <begin position="285"/>
        <end position="337"/>
    </location>
</feature>
<reference evidence="2" key="1">
    <citation type="submission" date="2021-01" db="EMBL/GenBank/DDBJ databases">
        <authorList>
            <person name="Corre E."/>
            <person name="Pelletier E."/>
            <person name="Niang G."/>
            <person name="Scheremetjew M."/>
            <person name="Finn R."/>
            <person name="Kale V."/>
            <person name="Holt S."/>
            <person name="Cochrane G."/>
            <person name="Meng A."/>
            <person name="Brown T."/>
            <person name="Cohen L."/>
        </authorList>
    </citation>
    <scope>NUCLEOTIDE SEQUENCE</scope>
    <source>
        <strain evidence="2">NIES-381</strain>
    </source>
</reference>
<dbReference type="PANTHER" id="PTHR17985:SF8">
    <property type="entry name" value="TRANSPORT AND GOLGI ORGANIZATION PROTEIN 2 HOMOLOG"/>
    <property type="match status" value="1"/>
</dbReference>
<dbReference type="AlphaFoldDB" id="A0A7S1IA14"/>
<proteinExistence type="predicted"/>
<feature type="compositionally biased region" description="Basic residues" evidence="1">
    <location>
        <begin position="744"/>
        <end position="758"/>
    </location>
</feature>
<evidence type="ECO:0000256" key="1">
    <source>
        <dbReference type="SAM" id="MobiDB-lite"/>
    </source>
</evidence>
<feature type="region of interest" description="Disordered" evidence="1">
    <location>
        <begin position="593"/>
        <end position="758"/>
    </location>
</feature>
<organism evidence="2">
    <name type="scientific">Eutreptiella gymnastica</name>
    <dbReference type="NCBI Taxonomy" id="73025"/>
    <lineage>
        <taxon>Eukaryota</taxon>
        <taxon>Discoba</taxon>
        <taxon>Euglenozoa</taxon>
        <taxon>Euglenida</taxon>
        <taxon>Spirocuta</taxon>
        <taxon>Euglenophyceae</taxon>
        <taxon>Eutreptiales</taxon>
        <taxon>Eutreptiaceae</taxon>
        <taxon>Eutreptiella</taxon>
    </lineage>
</organism>
<dbReference type="EMBL" id="HBGA01046080">
    <property type="protein sequence ID" value="CAD9005761.1"/>
    <property type="molecule type" value="Transcribed_RNA"/>
</dbReference>
<gene>
    <name evidence="2" type="ORF">EGYM00392_LOCUS16849</name>
</gene>
<feature type="region of interest" description="Disordered" evidence="1">
    <location>
        <begin position="356"/>
        <end position="412"/>
    </location>
</feature>
<dbReference type="InterPro" id="IPR008551">
    <property type="entry name" value="TANGO2"/>
</dbReference>
<feature type="compositionally biased region" description="Polar residues" evidence="1">
    <location>
        <begin position="100"/>
        <end position="116"/>
    </location>
</feature>
<dbReference type="PANTHER" id="PTHR17985">
    <property type="entry name" value="SER/THR-RICH PROTEIN T10 IN DGCR REGION"/>
    <property type="match status" value="1"/>
</dbReference>
<protein>
    <submittedName>
        <fullName evidence="2">Uncharacterized protein</fullName>
    </submittedName>
</protein>